<name>A0A4R3YF00_9PROT</name>
<dbReference type="Gene3D" id="3.30.450.20">
    <property type="entry name" value="PAS domain"/>
    <property type="match status" value="1"/>
</dbReference>
<gene>
    <name evidence="1" type="ORF">EDC63_101670</name>
</gene>
<dbReference type="OrthoDB" id="8477901at2"/>
<evidence type="ECO:0000313" key="2">
    <source>
        <dbReference type="Proteomes" id="UP000295367"/>
    </source>
</evidence>
<organism evidence="1 2">
    <name type="scientific">Sulfurirhabdus autotrophica</name>
    <dbReference type="NCBI Taxonomy" id="1706046"/>
    <lineage>
        <taxon>Bacteria</taxon>
        <taxon>Pseudomonadati</taxon>
        <taxon>Pseudomonadota</taxon>
        <taxon>Betaproteobacteria</taxon>
        <taxon>Nitrosomonadales</taxon>
        <taxon>Sulfuricellaceae</taxon>
        <taxon>Sulfurirhabdus</taxon>
    </lineage>
</organism>
<dbReference type="AlphaFoldDB" id="A0A4R3YF00"/>
<evidence type="ECO:0008006" key="3">
    <source>
        <dbReference type="Google" id="ProtNLM"/>
    </source>
</evidence>
<dbReference type="CDD" id="cd18773">
    <property type="entry name" value="PDC1_HK_sensor"/>
    <property type="match status" value="1"/>
</dbReference>
<dbReference type="EMBL" id="SMCO01000001">
    <property type="protein sequence ID" value="TCV90696.1"/>
    <property type="molecule type" value="Genomic_DNA"/>
</dbReference>
<dbReference type="SUPFAM" id="SSF103190">
    <property type="entry name" value="Sensory domain-like"/>
    <property type="match status" value="1"/>
</dbReference>
<evidence type="ECO:0000313" key="1">
    <source>
        <dbReference type="EMBL" id="TCV90696.1"/>
    </source>
</evidence>
<sequence>MTWLKKTVEHQRQGLSQFLQRPLNEVAHNASVVWSDMDALDRVLNQSLSQIPLCQVLYALNTEGIQVSSNISTLSIDSEKRGQDLSLRPFFANAVPRTGVLLSEVYISQLGGGACITAVQPVSKNGTMLGFVAADFYLRDLPLLEEPAAKQSSWRQMKGDPAIRGTLFMQERAKSAMDDQMDDVIAIMDELICERGVFHGKLHFSSSRATLWLTDDPYRYRLHVLDEIIDPAVCLAYPNRGYSPQAIVLPELVRPVFERFKLLRDADENIYLRSGSLNVINGMVGLTFSCDGSHYMTAEEFLEKDEAFWFGTVGSPGAVLPK</sequence>
<keyword evidence="2" id="KW-1185">Reference proteome</keyword>
<accession>A0A4R3YF00</accession>
<proteinExistence type="predicted"/>
<dbReference type="InterPro" id="IPR029151">
    <property type="entry name" value="Sensor-like_sf"/>
</dbReference>
<reference evidence="1 2" key="1">
    <citation type="submission" date="2019-03" db="EMBL/GenBank/DDBJ databases">
        <title>Genomic Encyclopedia of Type Strains, Phase IV (KMG-IV): sequencing the most valuable type-strain genomes for metagenomic binning, comparative biology and taxonomic classification.</title>
        <authorList>
            <person name="Goeker M."/>
        </authorList>
    </citation>
    <scope>NUCLEOTIDE SEQUENCE [LARGE SCALE GENOMIC DNA]</scope>
    <source>
        <strain evidence="1 2">DSM 100309</strain>
    </source>
</reference>
<comment type="caution">
    <text evidence="1">The sequence shown here is derived from an EMBL/GenBank/DDBJ whole genome shotgun (WGS) entry which is preliminary data.</text>
</comment>
<dbReference type="RefSeq" id="WP_124947406.1">
    <property type="nucleotide sequence ID" value="NZ_BHVT01000073.1"/>
</dbReference>
<dbReference type="Proteomes" id="UP000295367">
    <property type="component" value="Unassembled WGS sequence"/>
</dbReference>
<protein>
    <recommendedName>
        <fullName evidence="3">Cache domain-containing protein</fullName>
    </recommendedName>
</protein>